<dbReference type="Gene3D" id="2.60.120.260">
    <property type="entry name" value="Galactose-binding domain-like"/>
    <property type="match status" value="1"/>
</dbReference>
<organism evidence="2 3">
    <name type="scientific">Carbonactinospora thermoautotrophica</name>
    <dbReference type="NCBI Taxonomy" id="1469144"/>
    <lineage>
        <taxon>Bacteria</taxon>
        <taxon>Bacillati</taxon>
        <taxon>Actinomycetota</taxon>
        <taxon>Actinomycetes</taxon>
        <taxon>Kitasatosporales</taxon>
        <taxon>Carbonactinosporaceae</taxon>
        <taxon>Carbonactinospora</taxon>
    </lineage>
</organism>
<dbReference type="SUPFAM" id="SSF49785">
    <property type="entry name" value="Galactose-binding domain-like"/>
    <property type="match status" value="1"/>
</dbReference>
<dbReference type="GO" id="GO:0008239">
    <property type="term" value="F:dipeptidyl-peptidase activity"/>
    <property type="evidence" value="ECO:0007669"/>
    <property type="project" value="InterPro"/>
</dbReference>
<evidence type="ECO:0000313" key="3">
    <source>
        <dbReference type="Proteomes" id="UP000070598"/>
    </source>
</evidence>
<feature type="domain" description="Xaa-Pro dipeptidyl-peptidase C-terminal" evidence="1">
    <location>
        <begin position="7"/>
        <end position="57"/>
    </location>
</feature>
<dbReference type="RefSeq" id="WP_332835176.1">
    <property type="nucleotide sequence ID" value="NZ_JYIK01000399.1"/>
</dbReference>
<name>A0A132NKG5_9ACTN</name>
<proteinExistence type="predicted"/>
<dbReference type="InterPro" id="IPR008979">
    <property type="entry name" value="Galactose-bd-like_sf"/>
</dbReference>
<sequence>SGAGWRRVRVELGDVCVRLAAGARLRLEIAGHHFPAHARNPQTGADPLTATELRPARRRIDPERSALVLPVLAEPRCLPPDRLLEVIAQ</sequence>
<accession>A0A132NKG5</accession>
<dbReference type="EMBL" id="JYIK01000399">
    <property type="protein sequence ID" value="KWX10588.1"/>
    <property type="molecule type" value="Genomic_DNA"/>
</dbReference>
<feature type="non-terminal residue" evidence="2">
    <location>
        <position position="1"/>
    </location>
</feature>
<evidence type="ECO:0000259" key="1">
    <source>
        <dbReference type="Pfam" id="PF08530"/>
    </source>
</evidence>
<dbReference type="Proteomes" id="UP000070598">
    <property type="component" value="Unassembled WGS sequence"/>
</dbReference>
<dbReference type="InterPro" id="IPR013736">
    <property type="entry name" value="Xaa-Pro_dipept_C"/>
</dbReference>
<gene>
    <name evidence="2" type="ORF">TR74_02745</name>
</gene>
<dbReference type="AlphaFoldDB" id="A0A132NKG5"/>
<dbReference type="Pfam" id="PF08530">
    <property type="entry name" value="PepX_C"/>
    <property type="match status" value="1"/>
</dbReference>
<protein>
    <recommendedName>
        <fullName evidence="1">Xaa-Pro dipeptidyl-peptidase C-terminal domain-containing protein</fullName>
    </recommendedName>
</protein>
<comment type="caution">
    <text evidence="2">The sequence shown here is derived from an EMBL/GenBank/DDBJ whole genome shotgun (WGS) entry which is preliminary data.</text>
</comment>
<dbReference type="PATRIC" id="fig|1469144.9.peg.5097"/>
<evidence type="ECO:0000313" key="2">
    <source>
        <dbReference type="EMBL" id="KWX10588.1"/>
    </source>
</evidence>
<reference evidence="3" key="1">
    <citation type="submission" date="2015-02" db="EMBL/GenBank/DDBJ databases">
        <title>Physiological reanalysis, assessment of diazotrophy, and genome sequences of multiple isolates of Streptomyces thermoautotrophicus.</title>
        <authorList>
            <person name="MacKellar D.C."/>
            <person name="Lieber L."/>
            <person name="Norman J."/>
            <person name="Bolger A."/>
            <person name="Tobin C."/>
            <person name="Murray J.W."/>
            <person name="Friesen M."/>
            <person name="Prell J."/>
        </authorList>
    </citation>
    <scope>NUCLEOTIDE SEQUENCE [LARGE SCALE GENOMIC DNA]</scope>
    <source>
        <strain evidence="3">UBT1</strain>
    </source>
</reference>